<sequence>MTEQQAPPLLNQLSKKFKSSDDVIQTPLQIKGQQAFLFYVRSVVDGDKLQQTVIKPFFEMASAEDFASYIQSLPNQIEIPEMDKLLILISAGAVIVAIDNQLFLVELRIVKNNEVQETTMEPTIHGPQKGLSEDIQTTINLIRQRYHRASLKVEDIITDDVSNTAVALLYDGDRVDPEVLKRIKLELGNLETPLFQSGGELQHFLNKSRFTLFPTAMVTERPDRIVYNLVAGKVVIVIDGSPNVIVAPVVFFDFMASMEDNYHVSAISGFTIALRYLGLFMCIILPSLYIAMTSYNPEILRIELALTVAGSRIGVPYPSFVEVLFMLLFMELLTEASMRLPKAVSGTATTVGGLILGTAATEAALTSTIMVIIISAVAISTFVIPINEMSFAIRVVRFLLIIYTSLFGMVGLLIGFLGIIMFMANKDSLGTPYLKIPWRSKVNELREGQ</sequence>
<gene>
    <name evidence="4" type="ORF">ACFPTP_11540</name>
</gene>
<keyword evidence="2 3" id="KW-0472">Membrane</keyword>
<evidence type="ECO:0000256" key="1">
    <source>
        <dbReference type="ARBA" id="ARBA00005278"/>
    </source>
</evidence>
<dbReference type="Pfam" id="PF03323">
    <property type="entry name" value="GerA"/>
    <property type="match status" value="1"/>
</dbReference>
<evidence type="ECO:0000256" key="2">
    <source>
        <dbReference type="ARBA" id="ARBA00023136"/>
    </source>
</evidence>
<proteinExistence type="inferred from homology"/>
<dbReference type="PANTHER" id="PTHR22550:SF5">
    <property type="entry name" value="LEUCINE ZIPPER PROTEIN 4"/>
    <property type="match status" value="1"/>
</dbReference>
<evidence type="ECO:0000313" key="5">
    <source>
        <dbReference type="Proteomes" id="UP001596071"/>
    </source>
</evidence>
<feature type="transmembrane region" description="Helical" evidence="3">
    <location>
        <begin position="398"/>
        <end position="424"/>
    </location>
</feature>
<dbReference type="EMBL" id="JBHSNP010000025">
    <property type="protein sequence ID" value="MFC5603855.1"/>
    <property type="molecule type" value="Genomic_DNA"/>
</dbReference>
<comment type="caution">
    <text evidence="4">The sequence shown here is derived from an EMBL/GenBank/DDBJ whole genome shotgun (WGS) entry which is preliminary data.</text>
</comment>
<evidence type="ECO:0000256" key="3">
    <source>
        <dbReference type="SAM" id="Phobius"/>
    </source>
</evidence>
<feature type="transmembrane region" description="Helical" evidence="3">
    <location>
        <begin position="365"/>
        <end position="386"/>
    </location>
</feature>
<protein>
    <submittedName>
        <fullName evidence="4">Spore germination protein</fullName>
    </submittedName>
</protein>
<accession>A0ABW0U116</accession>
<dbReference type="Proteomes" id="UP001596071">
    <property type="component" value="Unassembled WGS sequence"/>
</dbReference>
<dbReference type="RefSeq" id="WP_381445003.1">
    <property type="nucleotide sequence ID" value="NZ_JBHSNP010000025.1"/>
</dbReference>
<keyword evidence="3" id="KW-0812">Transmembrane</keyword>
<dbReference type="InterPro" id="IPR004995">
    <property type="entry name" value="Spore_Ger"/>
</dbReference>
<dbReference type="InterPro" id="IPR050768">
    <property type="entry name" value="UPF0353/GerABKA_families"/>
</dbReference>
<dbReference type="PANTHER" id="PTHR22550">
    <property type="entry name" value="SPORE GERMINATION PROTEIN"/>
    <property type="match status" value="1"/>
</dbReference>
<reference evidence="5" key="1">
    <citation type="journal article" date="2019" name="Int. J. Syst. Evol. Microbiol.">
        <title>The Global Catalogue of Microorganisms (GCM) 10K type strain sequencing project: providing services to taxonomists for standard genome sequencing and annotation.</title>
        <authorList>
            <consortium name="The Broad Institute Genomics Platform"/>
            <consortium name="The Broad Institute Genome Sequencing Center for Infectious Disease"/>
            <person name="Wu L."/>
            <person name="Ma J."/>
        </authorList>
    </citation>
    <scope>NUCLEOTIDE SEQUENCE [LARGE SCALE GENOMIC DNA]</scope>
    <source>
        <strain evidence="5">KACC 11299</strain>
    </source>
</reference>
<evidence type="ECO:0000313" key="4">
    <source>
        <dbReference type="EMBL" id="MFC5603855.1"/>
    </source>
</evidence>
<name>A0ABW0U116_9BACL</name>
<organism evidence="4 5">
    <name type="scientific">Sporosarcina koreensis</name>
    <dbReference type="NCBI Taxonomy" id="334735"/>
    <lineage>
        <taxon>Bacteria</taxon>
        <taxon>Bacillati</taxon>
        <taxon>Bacillota</taxon>
        <taxon>Bacilli</taxon>
        <taxon>Bacillales</taxon>
        <taxon>Caryophanaceae</taxon>
        <taxon>Sporosarcina</taxon>
    </lineage>
</organism>
<keyword evidence="3" id="KW-1133">Transmembrane helix</keyword>
<feature type="transmembrane region" description="Helical" evidence="3">
    <location>
        <begin position="276"/>
        <end position="295"/>
    </location>
</feature>
<comment type="similarity">
    <text evidence="1">Belongs to the GerABKA family.</text>
</comment>
<feature type="transmembrane region" description="Helical" evidence="3">
    <location>
        <begin position="315"/>
        <end position="333"/>
    </location>
</feature>
<keyword evidence="5" id="KW-1185">Reference proteome</keyword>
<dbReference type="PIRSF" id="PIRSF005690">
    <property type="entry name" value="GerBA"/>
    <property type="match status" value="1"/>
</dbReference>